<accession>A0A0S2TBC1</accession>
<feature type="binding site" evidence="6">
    <location>
        <position position="218"/>
    </location>
    <ligand>
        <name>substrate</name>
    </ligand>
</feature>
<dbReference type="PANTHER" id="PTHR23429">
    <property type="entry name" value="GLUCOSE-6-PHOSPHATE 1-DEHYDROGENASE G6PD"/>
    <property type="match status" value="1"/>
</dbReference>
<dbReference type="Gene3D" id="3.40.50.720">
    <property type="entry name" value="NAD(P)-binding Rossmann-like Domain"/>
    <property type="match status" value="1"/>
</dbReference>
<name>A0A0S2TBC1_9GAMM</name>
<evidence type="ECO:0000256" key="2">
    <source>
        <dbReference type="ARBA" id="ARBA00022526"/>
    </source>
</evidence>
<dbReference type="InterPro" id="IPR036291">
    <property type="entry name" value="NAD(P)-bd_dom_sf"/>
</dbReference>
<dbReference type="Proteomes" id="UP000055136">
    <property type="component" value="Chromosome"/>
</dbReference>
<dbReference type="EMBL" id="CP013099">
    <property type="protein sequence ID" value="ALP52457.1"/>
    <property type="molecule type" value="Genomic_DNA"/>
</dbReference>
<evidence type="ECO:0000313" key="10">
    <source>
        <dbReference type="Proteomes" id="UP000055136"/>
    </source>
</evidence>
<dbReference type="SUPFAM" id="SSF51735">
    <property type="entry name" value="NAD(P)-binding Rossmann-fold domains"/>
    <property type="match status" value="1"/>
</dbReference>
<dbReference type="GO" id="GO:0050661">
    <property type="term" value="F:NADP binding"/>
    <property type="evidence" value="ECO:0007669"/>
    <property type="project" value="UniProtKB-UniRule"/>
</dbReference>
<comment type="caution">
    <text evidence="6">Lacks conserved residue(s) required for the propagation of feature annotation.</text>
</comment>
<feature type="binding site" evidence="6">
    <location>
        <begin position="13"/>
        <end position="20"/>
    </location>
    <ligand>
        <name>NADP(+)</name>
        <dbReference type="ChEBI" id="CHEBI:58349"/>
    </ligand>
</feature>
<feature type="binding site" evidence="6">
    <location>
        <position position="47"/>
    </location>
    <ligand>
        <name>NADP(+)</name>
        <dbReference type="ChEBI" id="CHEBI:58349"/>
    </ligand>
</feature>
<reference evidence="9" key="1">
    <citation type="submission" date="2015-10" db="EMBL/GenBank/DDBJ databases">
        <title>Description of Candidatus Tenderia electrophaga gen. nov, sp. nov., an Uncultivated Electroautotroph from a Biocathode Enrichment.</title>
        <authorList>
            <person name="Eddie B.J."/>
            <person name="Malanoski A.P."/>
            <person name="Wang Z."/>
            <person name="Hall R.J."/>
            <person name="Oh S.D."/>
            <person name="Heiner C."/>
            <person name="Lin B."/>
            <person name="Strycharz-Glaven S.M."/>
        </authorList>
    </citation>
    <scope>NUCLEOTIDE SEQUENCE [LARGE SCALE GENOMIC DNA]</scope>
    <source>
        <strain evidence="9">NRL1</strain>
    </source>
</reference>
<keyword evidence="4 6" id="KW-0560">Oxidoreductase</keyword>
<dbReference type="SUPFAM" id="SSF55347">
    <property type="entry name" value="Glyceraldehyde-3-phosphate dehydrogenase-like, C-terminal domain"/>
    <property type="match status" value="1"/>
</dbReference>
<comment type="function">
    <text evidence="6">Catalyzes the oxidation of glucose 6-phosphate to 6-phosphogluconolactone.</text>
</comment>
<keyword evidence="2 6" id="KW-0313">Glucose metabolism</keyword>
<dbReference type="InterPro" id="IPR022674">
    <property type="entry name" value="G6P_DH_NAD-bd"/>
</dbReference>
<evidence type="ECO:0000313" key="9">
    <source>
        <dbReference type="EMBL" id="ALP52457.1"/>
    </source>
</evidence>
<feature type="binding site" evidence="6">
    <location>
        <position position="150"/>
    </location>
    <ligand>
        <name>NADP(+)</name>
        <dbReference type="ChEBI" id="CHEBI:58349"/>
    </ligand>
</feature>
<dbReference type="Pfam" id="PF02781">
    <property type="entry name" value="G6PD_C"/>
    <property type="match status" value="1"/>
</dbReference>
<keyword evidence="3 6" id="KW-0521">NADP</keyword>
<dbReference type="PIRSF" id="PIRSF000110">
    <property type="entry name" value="G6PD"/>
    <property type="match status" value="1"/>
</dbReference>
<dbReference type="AlphaFoldDB" id="A0A0S2TBC1"/>
<dbReference type="GO" id="GO:0005829">
    <property type="term" value="C:cytosol"/>
    <property type="evidence" value="ECO:0007669"/>
    <property type="project" value="TreeGrafter"/>
</dbReference>
<comment type="similarity">
    <text evidence="6">Belongs to the glucose-6-phosphate dehydrogenase family.</text>
</comment>
<feature type="binding site" evidence="6">
    <location>
        <position position="184"/>
    </location>
    <ligand>
        <name>substrate</name>
    </ligand>
</feature>
<dbReference type="EC" id="1.1.1.49" evidence="6"/>
<evidence type="ECO:0000256" key="3">
    <source>
        <dbReference type="ARBA" id="ARBA00022857"/>
    </source>
</evidence>
<comment type="catalytic activity">
    <reaction evidence="6">
        <text>D-glucose 6-phosphate + NADP(+) = 6-phospho-D-glucono-1,5-lactone + NADPH + H(+)</text>
        <dbReference type="Rhea" id="RHEA:15841"/>
        <dbReference type="ChEBI" id="CHEBI:15378"/>
        <dbReference type="ChEBI" id="CHEBI:57783"/>
        <dbReference type="ChEBI" id="CHEBI:57955"/>
        <dbReference type="ChEBI" id="CHEBI:58349"/>
        <dbReference type="ChEBI" id="CHEBI:61548"/>
        <dbReference type="EC" id="1.1.1.49"/>
    </reaction>
</comment>
<dbReference type="PANTHER" id="PTHR23429:SF0">
    <property type="entry name" value="GLUCOSE-6-PHOSPHATE 1-DEHYDROGENASE"/>
    <property type="match status" value="1"/>
</dbReference>
<feature type="binding site" evidence="6">
    <location>
        <position position="237"/>
    </location>
    <ligand>
        <name>substrate</name>
    </ligand>
</feature>
<evidence type="ECO:0000256" key="1">
    <source>
        <dbReference type="ARBA" id="ARBA00004937"/>
    </source>
</evidence>
<proteinExistence type="inferred from homology"/>
<comment type="pathway">
    <text evidence="1 6">Carbohydrate degradation; pentose phosphate pathway; D-ribulose 5-phosphate from D-glucose 6-phosphate (oxidative stage): step 1/3.</text>
</comment>
<dbReference type="GO" id="GO:0009051">
    <property type="term" value="P:pentose-phosphate shunt, oxidative branch"/>
    <property type="evidence" value="ECO:0007669"/>
    <property type="project" value="TreeGrafter"/>
</dbReference>
<dbReference type="InterPro" id="IPR022675">
    <property type="entry name" value="G6P_DH_C"/>
</dbReference>
<keyword evidence="10" id="KW-1185">Reference proteome</keyword>
<dbReference type="Gene3D" id="3.30.360.10">
    <property type="entry name" value="Dihydrodipicolinate Reductase, domain 2"/>
    <property type="match status" value="1"/>
</dbReference>
<protein>
    <recommendedName>
        <fullName evidence="6">Glucose-6-phosphate 1-dehydrogenase</fullName>
        <shortName evidence="6">G6PD</shortName>
        <ecNumber evidence="6">1.1.1.49</ecNumber>
    </recommendedName>
</protein>
<dbReference type="UniPathway" id="UPA00115">
    <property type="reaction ID" value="UER00408"/>
</dbReference>
<dbReference type="GO" id="GO:0004345">
    <property type="term" value="F:glucose-6-phosphate dehydrogenase activity"/>
    <property type="evidence" value="ECO:0007669"/>
    <property type="project" value="UniProtKB-UniRule"/>
</dbReference>
<dbReference type="InterPro" id="IPR001282">
    <property type="entry name" value="G6P_DH"/>
</dbReference>
<feature type="domain" description="Glucose-6-phosphate dehydrogenase NAD-binding" evidence="7">
    <location>
        <begin position="10"/>
        <end position="189"/>
    </location>
</feature>
<organism evidence="9 10">
    <name type="scientific">Candidatus Tenderia electrophaga</name>
    <dbReference type="NCBI Taxonomy" id="1748243"/>
    <lineage>
        <taxon>Bacteria</taxon>
        <taxon>Pseudomonadati</taxon>
        <taxon>Pseudomonadota</taxon>
        <taxon>Gammaproteobacteria</taxon>
        <taxon>Candidatus Tenderiales</taxon>
        <taxon>Candidatus Tenderiaceae</taxon>
        <taxon>Candidatus Tenderia</taxon>
    </lineage>
</organism>
<feature type="binding site" evidence="6">
    <location>
        <begin position="89"/>
        <end position="90"/>
    </location>
    <ligand>
        <name>NADP(+)</name>
        <dbReference type="ChEBI" id="CHEBI:58349"/>
    </ligand>
</feature>
<feature type="domain" description="Glucose-6-phosphate dehydrogenase C-terminal" evidence="8">
    <location>
        <begin position="191"/>
        <end position="489"/>
    </location>
</feature>
<evidence type="ECO:0000256" key="4">
    <source>
        <dbReference type="ARBA" id="ARBA00023002"/>
    </source>
</evidence>
<dbReference type="NCBIfam" id="NF009492">
    <property type="entry name" value="PRK12853.1-3"/>
    <property type="match status" value="1"/>
</dbReference>
<feature type="active site" description="Proton acceptor" evidence="6">
    <location>
        <position position="242"/>
    </location>
</feature>
<sequence length="504" mass="57526">MAKLDPCTLVIFGATGNLSRLKLMPALFRLEADARLPDEAKILAFGRRPWDKQQWVDEVAKMLDAKYPNGYDRGAFERFTQKLEYHQGDLDNLDSFKSLSERLQEADSFPRNLLHYMAISPSEFGSVFEKLGEVGLLKQQHGWHRVVIEKPFGYDLLSAQTLQNSLLRHAGEDQIFRIDHYLGKATVRNVLVFRFANLLLEPLWHRNYIDHVQITHSETLGIQGRAEYYDRAGALRDMLQSHLMQLLTLVAMEPPVGMDAESLRDEKVKVLKSIRPIPHNAVHAHAFRAQYAAGHVEGRAVAGYQDEADVAPDSATETYAALKLYIDNWRWKGVPFYVRTGKRLAESSSAICIRFKHPPQQLFGSKSKAEALKPNWILLGIQPNNCLKMEIQVKEHGTAMKTRVISLDASYDDKGGSGADAYEDLILDVIKGDRALFLRYDEVEWAWRVVDPILKVWSMERDFINTYPAGTWGPRGTYRLFDREDQFWRHSLSLDGSDVSSEAF</sequence>
<dbReference type="NCBIfam" id="TIGR00871">
    <property type="entry name" value="zwf"/>
    <property type="match status" value="1"/>
</dbReference>
<dbReference type="STRING" id="1748243.Tel_04460"/>
<dbReference type="HAMAP" id="MF_00966">
    <property type="entry name" value="G6PD"/>
    <property type="match status" value="1"/>
</dbReference>
<keyword evidence="5 6" id="KW-0119">Carbohydrate metabolism</keyword>
<gene>
    <name evidence="6" type="primary">zwf</name>
    <name evidence="9" type="ORF">Tel_04460</name>
</gene>
<feature type="binding site" evidence="6">
    <location>
        <position position="180"/>
    </location>
    <ligand>
        <name>substrate</name>
    </ligand>
</feature>
<dbReference type="Pfam" id="PF00479">
    <property type="entry name" value="G6PD_N"/>
    <property type="match status" value="1"/>
</dbReference>
<dbReference type="KEGG" id="tee:Tel_04460"/>
<evidence type="ECO:0000256" key="5">
    <source>
        <dbReference type="ARBA" id="ARBA00023277"/>
    </source>
</evidence>
<dbReference type="GO" id="GO:0006006">
    <property type="term" value="P:glucose metabolic process"/>
    <property type="evidence" value="ECO:0007669"/>
    <property type="project" value="UniProtKB-KW"/>
</dbReference>
<evidence type="ECO:0000259" key="7">
    <source>
        <dbReference type="Pfam" id="PF00479"/>
    </source>
</evidence>
<feature type="binding site" evidence="6">
    <location>
        <position position="342"/>
    </location>
    <ligand>
        <name>substrate</name>
    </ligand>
</feature>
<evidence type="ECO:0000259" key="8">
    <source>
        <dbReference type="Pfam" id="PF02781"/>
    </source>
</evidence>
<evidence type="ECO:0000256" key="6">
    <source>
        <dbReference type="HAMAP-Rule" id="MF_00966"/>
    </source>
</evidence>
<dbReference type="PRINTS" id="PR00079">
    <property type="entry name" value="G6PDHDRGNASE"/>
</dbReference>